<organism evidence="1 2">
    <name type="scientific">Orchesella dallaii</name>
    <dbReference type="NCBI Taxonomy" id="48710"/>
    <lineage>
        <taxon>Eukaryota</taxon>
        <taxon>Metazoa</taxon>
        <taxon>Ecdysozoa</taxon>
        <taxon>Arthropoda</taxon>
        <taxon>Hexapoda</taxon>
        <taxon>Collembola</taxon>
        <taxon>Entomobryomorpha</taxon>
        <taxon>Entomobryoidea</taxon>
        <taxon>Orchesellidae</taxon>
        <taxon>Orchesellinae</taxon>
        <taxon>Orchesella</taxon>
    </lineage>
</organism>
<evidence type="ECO:0000313" key="2">
    <source>
        <dbReference type="Proteomes" id="UP001642540"/>
    </source>
</evidence>
<gene>
    <name evidence="1" type="ORF">ODALV1_LOCUS28611</name>
</gene>
<keyword evidence="2" id="KW-1185">Reference proteome</keyword>
<dbReference type="EMBL" id="CAXLJM020000146">
    <property type="protein sequence ID" value="CAL8141185.1"/>
    <property type="molecule type" value="Genomic_DNA"/>
</dbReference>
<comment type="caution">
    <text evidence="1">The sequence shown here is derived from an EMBL/GenBank/DDBJ whole genome shotgun (WGS) entry which is preliminary data.</text>
</comment>
<dbReference type="Proteomes" id="UP001642540">
    <property type="component" value="Unassembled WGS sequence"/>
</dbReference>
<proteinExistence type="predicted"/>
<sequence>MERKFFKSSRLVATPNQSTKMEKDIQNKITNSMKEYSKKLNSVLENNPDGISEQDLLQIHKQTLVELKGLLTIKILKLVGKTETDNEDIVSYLNDFQNRMDEAWLIMKDQNDCNLWKKHVNKLRFN</sequence>
<protein>
    <submittedName>
        <fullName evidence="1">Uncharacterized protein</fullName>
    </submittedName>
</protein>
<name>A0ABP1S282_9HEXA</name>
<evidence type="ECO:0000313" key="1">
    <source>
        <dbReference type="EMBL" id="CAL8141185.1"/>
    </source>
</evidence>
<reference evidence="1 2" key="1">
    <citation type="submission" date="2024-08" db="EMBL/GenBank/DDBJ databases">
        <authorList>
            <person name="Cucini C."/>
            <person name="Frati F."/>
        </authorList>
    </citation>
    <scope>NUCLEOTIDE SEQUENCE [LARGE SCALE GENOMIC DNA]</scope>
</reference>
<accession>A0ABP1S282</accession>